<dbReference type="AlphaFoldDB" id="A0A0C9TMY6"/>
<proteinExistence type="predicted"/>
<accession>A0A0C9TMY6</accession>
<evidence type="ECO:0000313" key="2">
    <source>
        <dbReference type="Proteomes" id="UP000054279"/>
    </source>
</evidence>
<protein>
    <submittedName>
        <fullName evidence="1">Uncharacterized protein</fullName>
    </submittedName>
</protein>
<keyword evidence="2" id="KW-1185">Reference proteome</keyword>
<dbReference type="HOGENOM" id="CLU_1679053_0_0_1"/>
<organism evidence="1 2">
    <name type="scientific">Sphaerobolus stellatus (strain SS14)</name>
    <dbReference type="NCBI Taxonomy" id="990650"/>
    <lineage>
        <taxon>Eukaryota</taxon>
        <taxon>Fungi</taxon>
        <taxon>Dikarya</taxon>
        <taxon>Basidiomycota</taxon>
        <taxon>Agaricomycotina</taxon>
        <taxon>Agaricomycetes</taxon>
        <taxon>Phallomycetidae</taxon>
        <taxon>Geastrales</taxon>
        <taxon>Sphaerobolaceae</taxon>
        <taxon>Sphaerobolus</taxon>
    </lineage>
</organism>
<dbReference type="OrthoDB" id="289721at2759"/>
<evidence type="ECO:0000313" key="1">
    <source>
        <dbReference type="EMBL" id="KIJ31343.1"/>
    </source>
</evidence>
<gene>
    <name evidence="1" type="ORF">M422DRAFT_186138</name>
</gene>
<name>A0A0C9TMY6_SPHS4</name>
<dbReference type="EMBL" id="KN837244">
    <property type="protein sequence ID" value="KIJ31343.1"/>
    <property type="molecule type" value="Genomic_DNA"/>
</dbReference>
<sequence length="157" mass="18099">MVVGLPPNRECLKKHHHRIFSNDLIDVLNRLAPITLTREQEVPSKENIQGRDARHVLKHIFPRQFGLSNPFTAQSEKAFGPLLLPDFTDRDQEIKVKGNVKTPPRLKPALELIERLIKRHWACNYRGLRGLVCSSKVNILHNQHKPDESHRSEAQES</sequence>
<dbReference type="Proteomes" id="UP000054279">
    <property type="component" value="Unassembled WGS sequence"/>
</dbReference>
<dbReference type="Gene3D" id="1.10.132.70">
    <property type="match status" value="1"/>
</dbReference>
<reference evidence="1 2" key="1">
    <citation type="submission" date="2014-06" db="EMBL/GenBank/DDBJ databases">
        <title>Evolutionary Origins and Diversification of the Mycorrhizal Mutualists.</title>
        <authorList>
            <consortium name="DOE Joint Genome Institute"/>
            <consortium name="Mycorrhizal Genomics Consortium"/>
            <person name="Kohler A."/>
            <person name="Kuo A."/>
            <person name="Nagy L.G."/>
            <person name="Floudas D."/>
            <person name="Copeland A."/>
            <person name="Barry K.W."/>
            <person name="Cichocki N."/>
            <person name="Veneault-Fourrey C."/>
            <person name="LaButti K."/>
            <person name="Lindquist E.A."/>
            <person name="Lipzen A."/>
            <person name="Lundell T."/>
            <person name="Morin E."/>
            <person name="Murat C."/>
            <person name="Riley R."/>
            <person name="Ohm R."/>
            <person name="Sun H."/>
            <person name="Tunlid A."/>
            <person name="Henrissat B."/>
            <person name="Grigoriev I.V."/>
            <person name="Hibbett D.S."/>
            <person name="Martin F."/>
        </authorList>
    </citation>
    <scope>NUCLEOTIDE SEQUENCE [LARGE SCALE GENOMIC DNA]</scope>
    <source>
        <strain evidence="1 2">SS14</strain>
    </source>
</reference>